<protein>
    <recommendedName>
        <fullName evidence="3">Thymidylate kinase</fullName>
    </recommendedName>
</protein>
<dbReference type="STRING" id="670307.HYPDE_28218"/>
<keyword evidence="2" id="KW-1185">Reference proteome</keyword>
<dbReference type="KEGG" id="hdt:HYPDE_28218"/>
<gene>
    <name evidence="1" type="ORF">HYPDE_28218</name>
</gene>
<dbReference type="EMBL" id="CP005587">
    <property type="protein sequence ID" value="AGK57323.1"/>
    <property type="molecule type" value="Genomic_DNA"/>
</dbReference>
<dbReference type="Proteomes" id="UP000005952">
    <property type="component" value="Chromosome"/>
</dbReference>
<dbReference type="HOGENOM" id="CLU_1439294_0_0_5"/>
<evidence type="ECO:0000313" key="1">
    <source>
        <dbReference type="EMBL" id="AGK57323.1"/>
    </source>
</evidence>
<dbReference type="InterPro" id="IPR027417">
    <property type="entry name" value="P-loop_NTPase"/>
</dbReference>
<sequence length="188" mass="21500">MGCDGSGKTSIIKRLRESEPERFKSYVGKRLYRNSILYKIAVTLIRPLLFQGREKFDDTLAPFNYLRAAAALPLLNIFSGSRLTLVDRALTDFLIVNRKSDNPRLHWASGLARIFGQRIPIVHLLVPQERLSQRKREMTKTGHAKYDRMLFDCLSLRTPTMYVLFHNGGGIEKSAASARNIILHLSRK</sequence>
<organism evidence="1 2">
    <name type="scientific">Hyphomicrobium denitrificans 1NES1</name>
    <dbReference type="NCBI Taxonomy" id="670307"/>
    <lineage>
        <taxon>Bacteria</taxon>
        <taxon>Pseudomonadati</taxon>
        <taxon>Pseudomonadota</taxon>
        <taxon>Alphaproteobacteria</taxon>
        <taxon>Hyphomicrobiales</taxon>
        <taxon>Hyphomicrobiaceae</taxon>
        <taxon>Hyphomicrobium</taxon>
    </lineage>
</organism>
<reference evidence="1 2" key="1">
    <citation type="journal article" date="2013" name="Genome Announc.">
        <title>Genome sequences for three denitrifying bacterial strains isolated from a uranium- and nitrate-contaminated subsurface environment.</title>
        <authorList>
            <person name="Venkatramanan R."/>
            <person name="Prakash O."/>
            <person name="Woyke T."/>
            <person name="Chain P."/>
            <person name="Goodwin L.A."/>
            <person name="Watson D."/>
            <person name="Brooks S."/>
            <person name="Kostka J.E."/>
            <person name="Green S.J."/>
        </authorList>
    </citation>
    <scope>NUCLEOTIDE SEQUENCE [LARGE SCALE GENOMIC DNA]</scope>
    <source>
        <strain evidence="1 2">1NES1</strain>
    </source>
</reference>
<accession>N0B2U3</accession>
<evidence type="ECO:0008006" key="3">
    <source>
        <dbReference type="Google" id="ProtNLM"/>
    </source>
</evidence>
<name>N0B2U3_9HYPH</name>
<dbReference type="AlphaFoldDB" id="N0B2U3"/>
<evidence type="ECO:0000313" key="2">
    <source>
        <dbReference type="Proteomes" id="UP000005952"/>
    </source>
</evidence>
<dbReference type="SUPFAM" id="SSF52540">
    <property type="entry name" value="P-loop containing nucleoside triphosphate hydrolases"/>
    <property type="match status" value="1"/>
</dbReference>
<proteinExistence type="predicted"/>